<dbReference type="InterPro" id="IPR049449">
    <property type="entry name" value="TesB_ACOT8-like_N"/>
</dbReference>
<feature type="domain" description="Acyl-CoA thioesterase-like C-terminal" evidence="2">
    <location>
        <begin position="131"/>
        <end position="253"/>
    </location>
</feature>
<dbReference type="SUPFAM" id="SSF54637">
    <property type="entry name" value="Thioesterase/thiol ester dehydrase-isomerase"/>
    <property type="match status" value="1"/>
</dbReference>
<evidence type="ECO:0000313" key="3">
    <source>
        <dbReference type="EMBL" id="ANE78017.1"/>
    </source>
</evidence>
<dbReference type="Pfam" id="PF20789">
    <property type="entry name" value="4HBT_3C"/>
    <property type="match status" value="1"/>
</dbReference>
<dbReference type="OrthoDB" id="1413770at2"/>
<protein>
    <submittedName>
        <fullName evidence="3">Thioesterase</fullName>
    </submittedName>
</protein>
<evidence type="ECO:0000259" key="2">
    <source>
        <dbReference type="Pfam" id="PF20789"/>
    </source>
</evidence>
<name>A0A172UFW1_9MYCO</name>
<dbReference type="RefSeq" id="WP_067989859.1">
    <property type="nucleotide sequence ID" value="NZ_CP015596.1"/>
</dbReference>
<dbReference type="InterPro" id="IPR042171">
    <property type="entry name" value="Acyl-CoA_hotdog"/>
</dbReference>
<dbReference type="KEGG" id="madi:A7U43_00555"/>
<dbReference type="Proteomes" id="UP000077143">
    <property type="component" value="Chromosome"/>
</dbReference>
<dbReference type="STRING" id="1682113.A7U43_00555"/>
<evidence type="ECO:0000313" key="4">
    <source>
        <dbReference type="Proteomes" id="UP000077143"/>
    </source>
</evidence>
<dbReference type="Pfam" id="PF13622">
    <property type="entry name" value="4HBT_3"/>
    <property type="match status" value="1"/>
</dbReference>
<dbReference type="EMBL" id="CP015596">
    <property type="protein sequence ID" value="ANE78017.1"/>
    <property type="molecule type" value="Genomic_DNA"/>
</dbReference>
<evidence type="ECO:0000259" key="1">
    <source>
        <dbReference type="Pfam" id="PF13622"/>
    </source>
</evidence>
<reference evidence="3 4" key="1">
    <citation type="submission" date="2016-05" db="EMBL/GenBank/DDBJ databases">
        <title>Complete genome sequence of a phthalic acid esters degrading Mycobacterium sp. YC-RL4.</title>
        <authorList>
            <person name="Ren L."/>
            <person name="Fan S."/>
            <person name="Ruth N."/>
            <person name="Jia Y."/>
            <person name="Wang J."/>
            <person name="Qiao C."/>
        </authorList>
    </citation>
    <scope>NUCLEOTIDE SEQUENCE [LARGE SCALE GENOMIC DNA]</scope>
    <source>
        <strain evidence="3 4">YC-RL4</strain>
    </source>
</reference>
<organism evidence="3 4">
    <name type="scientific">Mycobacterium adipatum</name>
    <dbReference type="NCBI Taxonomy" id="1682113"/>
    <lineage>
        <taxon>Bacteria</taxon>
        <taxon>Bacillati</taxon>
        <taxon>Actinomycetota</taxon>
        <taxon>Actinomycetes</taxon>
        <taxon>Mycobacteriales</taxon>
        <taxon>Mycobacteriaceae</taxon>
        <taxon>Mycobacterium</taxon>
    </lineage>
</organism>
<dbReference type="Gene3D" id="2.40.160.210">
    <property type="entry name" value="Acyl-CoA thioesterase, double hotdog domain"/>
    <property type="match status" value="1"/>
</dbReference>
<dbReference type="AlphaFoldDB" id="A0A172UFW1"/>
<accession>A0A172UFW1</accession>
<sequence length="258" mass="27755">MHYFERAGESRFRASRHTQGAWSPDEQHIAPSLGLLAHIVEQDRDRRRDDRLPLTRLSYDILGTVPVTEVDVSVRVLRPGRSIELVEATMTHGGRPVLVLRAWLMQRFPTAHLAGSALSPIPGVDEMPTWDMSAAWPGGFIASAEVRRLAPAPGRSTAWVRTGVGLVAGEAASPAARAIGLLDIANGLAVRAEPSAVAFPNIDLTAHLFAEPRGEWLGFDTSVSFGPDGLGLTHSIIHDETGPIGSSAQMLTVRPTTV</sequence>
<proteinExistence type="predicted"/>
<gene>
    <name evidence="3" type="ORF">A7U43_00555</name>
</gene>
<keyword evidence="4" id="KW-1185">Reference proteome</keyword>
<dbReference type="InterPro" id="IPR029069">
    <property type="entry name" value="HotDog_dom_sf"/>
</dbReference>
<feature type="domain" description="Acyl-CoA thioesterase-like N-terminal HotDog" evidence="1">
    <location>
        <begin position="20"/>
        <end position="104"/>
    </location>
</feature>
<dbReference type="InterPro" id="IPR049450">
    <property type="entry name" value="ACOT8-like_C"/>
</dbReference>